<dbReference type="Proteomes" id="UP001500822">
    <property type="component" value="Unassembled WGS sequence"/>
</dbReference>
<keyword evidence="1" id="KW-0378">Hydrolase</keyword>
<dbReference type="EMBL" id="BAABIE010000018">
    <property type="protein sequence ID" value="GAA4757336.1"/>
    <property type="molecule type" value="Genomic_DNA"/>
</dbReference>
<dbReference type="InterPro" id="IPR029058">
    <property type="entry name" value="AB_hydrolase_fold"/>
</dbReference>
<dbReference type="PANTHER" id="PTHR33428">
    <property type="entry name" value="CHLOROPHYLLASE-2, CHLOROPLASTIC"/>
    <property type="match status" value="1"/>
</dbReference>
<reference evidence="2" key="1">
    <citation type="journal article" date="2019" name="Int. J. Syst. Evol. Microbiol.">
        <title>The Global Catalogue of Microorganisms (GCM) 10K type strain sequencing project: providing services to taxonomists for standard genome sequencing and annotation.</title>
        <authorList>
            <consortium name="The Broad Institute Genomics Platform"/>
            <consortium name="The Broad Institute Genome Sequencing Center for Infectious Disease"/>
            <person name="Wu L."/>
            <person name="Ma J."/>
        </authorList>
    </citation>
    <scope>NUCLEOTIDE SEQUENCE [LARGE SCALE GENOMIC DNA]</scope>
    <source>
        <strain evidence="2">JCM 18077</strain>
    </source>
</reference>
<evidence type="ECO:0000313" key="2">
    <source>
        <dbReference type="Proteomes" id="UP001500822"/>
    </source>
</evidence>
<dbReference type="GO" id="GO:0016787">
    <property type="term" value="F:hydrolase activity"/>
    <property type="evidence" value="ECO:0007669"/>
    <property type="project" value="UniProtKB-KW"/>
</dbReference>
<comment type="caution">
    <text evidence="1">The sequence shown here is derived from an EMBL/GenBank/DDBJ whole genome shotgun (WGS) entry which is preliminary data.</text>
</comment>
<dbReference type="Gene3D" id="3.40.50.1820">
    <property type="entry name" value="alpha/beta hydrolase"/>
    <property type="match status" value="1"/>
</dbReference>
<evidence type="ECO:0000313" key="1">
    <source>
        <dbReference type="EMBL" id="GAA4757336.1"/>
    </source>
</evidence>
<gene>
    <name evidence="1" type="ORF">GCM10023217_31870</name>
</gene>
<dbReference type="InterPro" id="IPR017395">
    <property type="entry name" value="Chlorophyllase-like"/>
</dbReference>
<accession>A0ABP8ZI19</accession>
<sequence length="315" mass="32974">MFGKKKVVAPPPDELMKLLARRGPHKVNRGDLGIVGLAGQVFAPTEGKDLPAVAFAHGWMRSSKSYRDLLFHLASWGIVVAAPDSERGPLASDIELATDLRAALTVCSGVQLGAPGRVSVSAERLGLVGHGFGAAAAVRAAADRTLLGRPPIPVRALVPLFPAPTSADLRVDAAKVTAPALLVAADDALDSMTGNAVELTELLGGDVVLRTLAGVSANDLLENPTVKGFLGVNGAERKVHAAVRAQVTGYLLYRLAGEEQYAAFADSEISMGTVMAVEEGKIRRADADHFAQLLGNPAYKPDDDASKRRLPALGR</sequence>
<keyword evidence="2" id="KW-1185">Reference proteome</keyword>
<name>A0ABP8ZI19_9ACTN</name>
<protein>
    <submittedName>
        <fullName evidence="1">Alpha/beta hydrolase</fullName>
    </submittedName>
</protein>
<proteinExistence type="predicted"/>
<dbReference type="Pfam" id="PF07224">
    <property type="entry name" value="Chlorophyllase"/>
    <property type="match status" value="1"/>
</dbReference>
<organism evidence="1 2">
    <name type="scientific">Gordonia alkaliphila</name>
    <dbReference type="NCBI Taxonomy" id="1053547"/>
    <lineage>
        <taxon>Bacteria</taxon>
        <taxon>Bacillati</taxon>
        <taxon>Actinomycetota</taxon>
        <taxon>Actinomycetes</taxon>
        <taxon>Mycobacteriales</taxon>
        <taxon>Gordoniaceae</taxon>
        <taxon>Gordonia</taxon>
    </lineage>
</organism>
<dbReference type="RefSeq" id="WP_345314249.1">
    <property type="nucleotide sequence ID" value="NZ_BAABIE010000018.1"/>
</dbReference>
<dbReference type="PANTHER" id="PTHR33428:SF14">
    <property type="entry name" value="CARBOXYLESTERASE TYPE B DOMAIN-CONTAINING PROTEIN"/>
    <property type="match status" value="1"/>
</dbReference>
<dbReference type="SUPFAM" id="SSF53474">
    <property type="entry name" value="alpha/beta-Hydrolases"/>
    <property type="match status" value="1"/>
</dbReference>